<dbReference type="PANTHER" id="PTHR19353:SF19">
    <property type="entry name" value="DELTA(5) FATTY ACID DESATURASE C-RELATED"/>
    <property type="match status" value="1"/>
</dbReference>
<keyword evidence="4" id="KW-1185">Reference proteome</keyword>
<dbReference type="Proteomes" id="UP000503447">
    <property type="component" value="Chromosome"/>
</dbReference>
<dbReference type="PANTHER" id="PTHR19353">
    <property type="entry name" value="FATTY ACID DESATURASE 2"/>
    <property type="match status" value="1"/>
</dbReference>
<dbReference type="InterPro" id="IPR005804">
    <property type="entry name" value="FA_desaturase_dom"/>
</dbReference>
<keyword evidence="1" id="KW-0472">Membrane</keyword>
<organism evidence="3 4">
    <name type="scientific">Frigoriglobus tundricola</name>
    <dbReference type="NCBI Taxonomy" id="2774151"/>
    <lineage>
        <taxon>Bacteria</taxon>
        <taxon>Pseudomonadati</taxon>
        <taxon>Planctomycetota</taxon>
        <taxon>Planctomycetia</taxon>
        <taxon>Gemmatales</taxon>
        <taxon>Gemmataceae</taxon>
        <taxon>Frigoriglobus</taxon>
    </lineage>
</organism>
<feature type="transmembrane region" description="Helical" evidence="1">
    <location>
        <begin position="134"/>
        <end position="152"/>
    </location>
</feature>
<keyword evidence="1" id="KW-1133">Transmembrane helix</keyword>
<feature type="domain" description="Fatty acid desaturase" evidence="2">
    <location>
        <begin position="50"/>
        <end position="283"/>
    </location>
</feature>
<evidence type="ECO:0000313" key="4">
    <source>
        <dbReference type="Proteomes" id="UP000503447"/>
    </source>
</evidence>
<accession>A0A6M5YQI4</accession>
<feature type="transmembrane region" description="Helical" evidence="1">
    <location>
        <begin position="172"/>
        <end position="192"/>
    </location>
</feature>
<dbReference type="RefSeq" id="WP_171471820.1">
    <property type="nucleotide sequence ID" value="NZ_CP053452.2"/>
</dbReference>
<dbReference type="GO" id="GO:0016020">
    <property type="term" value="C:membrane"/>
    <property type="evidence" value="ECO:0007669"/>
    <property type="project" value="TreeGrafter"/>
</dbReference>
<dbReference type="InterPro" id="IPR012171">
    <property type="entry name" value="Fatty_acid_desaturase"/>
</dbReference>
<proteinExistence type="predicted"/>
<name>A0A6M5YQI4_9BACT</name>
<evidence type="ECO:0000313" key="3">
    <source>
        <dbReference type="EMBL" id="QJW96188.1"/>
    </source>
</evidence>
<protein>
    <recommendedName>
        <fullName evidence="2">Fatty acid desaturase domain-containing protein</fullName>
    </recommendedName>
</protein>
<gene>
    <name evidence="3" type="ORF">FTUN_3744</name>
</gene>
<keyword evidence="1" id="KW-0812">Transmembrane</keyword>
<dbReference type="KEGG" id="ftj:FTUN_3744"/>
<dbReference type="AlphaFoldDB" id="A0A6M5YQI4"/>
<evidence type="ECO:0000256" key="1">
    <source>
        <dbReference type="SAM" id="Phobius"/>
    </source>
</evidence>
<dbReference type="GO" id="GO:0008610">
    <property type="term" value="P:lipid biosynthetic process"/>
    <property type="evidence" value="ECO:0007669"/>
    <property type="project" value="UniProtKB-ARBA"/>
</dbReference>
<evidence type="ECO:0000259" key="2">
    <source>
        <dbReference type="Pfam" id="PF00487"/>
    </source>
</evidence>
<sequence length="328" mass="36944">MRLVDKHLLRALHAPGWGGFWLTHLYVSAFFALVAGCAIAVRESAYTLLVPLVLVQSFVMHALLIAFHESAHGGLCPLRWVNGYLGRVIGISSWMSLSLYRAAHHWHHAYLGDRRDEEFWPLNDPAASRSKRRLAAFFELACGLGWTPFLFLRMFFRSNSAIRNRGIRRVIWIELIGLLIFWSVALSLVAWFGVEAEFLAAYLIPAVIAGNVQSWRKYVEHVGLTGRGLALTRSVRNPTLLGRVFSWMLFQEPYHDVHHLYPKVPQTALPIVAAAENPLPPELPVYPNYTTALLDLLRGLSDPKFGKAWAEVLVSPAPEPVHALRDSV</sequence>
<feature type="transmembrane region" description="Helical" evidence="1">
    <location>
        <begin position="48"/>
        <end position="67"/>
    </location>
</feature>
<dbReference type="EMBL" id="CP053452">
    <property type="protein sequence ID" value="QJW96188.1"/>
    <property type="molecule type" value="Genomic_DNA"/>
</dbReference>
<dbReference type="GO" id="GO:0016717">
    <property type="term" value="F:oxidoreductase activity, acting on paired donors, with oxidation of a pair of donors resulting in the reduction of molecular oxygen to two molecules of water"/>
    <property type="evidence" value="ECO:0007669"/>
    <property type="project" value="TreeGrafter"/>
</dbReference>
<feature type="transmembrane region" description="Helical" evidence="1">
    <location>
        <begin position="20"/>
        <end position="41"/>
    </location>
</feature>
<reference evidence="4" key="1">
    <citation type="submission" date="2020-05" db="EMBL/GenBank/DDBJ databases">
        <title>Frigoriglobus tundricola gen. nov., sp. nov., a psychrotolerant cellulolytic planctomycete of the family Gemmataceae with two divergent copies of 16S rRNA gene.</title>
        <authorList>
            <person name="Kulichevskaya I.S."/>
            <person name="Ivanova A.A."/>
            <person name="Naumoff D.G."/>
            <person name="Beletsky A.V."/>
            <person name="Rijpstra W.I.C."/>
            <person name="Sinninghe Damste J.S."/>
            <person name="Mardanov A.V."/>
            <person name="Ravin N.V."/>
            <person name="Dedysh S.N."/>
        </authorList>
    </citation>
    <scope>NUCLEOTIDE SEQUENCE [LARGE SCALE GENOMIC DNA]</scope>
    <source>
        <strain evidence="4">PL17</strain>
    </source>
</reference>
<dbReference type="Pfam" id="PF00487">
    <property type="entry name" value="FA_desaturase"/>
    <property type="match status" value="1"/>
</dbReference>